<keyword evidence="14" id="KW-1208">Phospholipid metabolism</keyword>
<dbReference type="InterPro" id="IPR036945">
    <property type="entry name" value="DAGK_sf"/>
</dbReference>
<evidence type="ECO:0000256" key="18">
    <source>
        <dbReference type="PIRSR" id="PIRSR600829-4"/>
    </source>
</evidence>
<feature type="transmembrane region" description="Helical" evidence="19">
    <location>
        <begin position="36"/>
        <end position="53"/>
    </location>
</feature>
<evidence type="ECO:0000256" key="4">
    <source>
        <dbReference type="ARBA" id="ARBA00022516"/>
    </source>
</evidence>
<gene>
    <name evidence="20" type="ORF">GGQ92_000587</name>
</gene>
<feature type="transmembrane region" description="Helical" evidence="19">
    <location>
        <begin position="59"/>
        <end position="78"/>
    </location>
</feature>
<feature type="binding site" evidence="17">
    <location>
        <position position="19"/>
    </location>
    <ligand>
        <name>ATP</name>
        <dbReference type="ChEBI" id="CHEBI:30616"/>
    </ligand>
</feature>
<keyword evidence="9 17" id="KW-0067">ATP-binding</keyword>
<keyword evidence="7 17" id="KW-0547">Nucleotide-binding</keyword>
<feature type="binding site" evidence="18">
    <location>
        <position position="31"/>
    </location>
    <ligand>
        <name>a divalent metal cation</name>
        <dbReference type="ChEBI" id="CHEBI:60240"/>
    </ligand>
</feature>
<keyword evidence="5" id="KW-0808">Transferase</keyword>
<dbReference type="PANTHER" id="PTHR34299:SF1">
    <property type="entry name" value="DIACYLGLYCEROL KINASE"/>
    <property type="match status" value="1"/>
</dbReference>
<comment type="caution">
    <text evidence="20">The sequence shown here is derived from an EMBL/GenBank/DDBJ whole genome shotgun (WGS) entry which is preliminary data.</text>
</comment>
<dbReference type="AlphaFoldDB" id="A0A841RCZ2"/>
<accession>A0A841RCZ2</accession>
<evidence type="ECO:0000256" key="2">
    <source>
        <dbReference type="ARBA" id="ARBA00005967"/>
    </source>
</evidence>
<keyword evidence="6 19" id="KW-0812">Transmembrane</keyword>
<comment type="similarity">
    <text evidence="2">Belongs to the bacterial diacylglycerol kinase family.</text>
</comment>
<dbReference type="PANTHER" id="PTHR34299">
    <property type="entry name" value="DIACYLGLYCEROL KINASE"/>
    <property type="match status" value="1"/>
</dbReference>
<keyword evidence="11" id="KW-0443">Lipid metabolism</keyword>
<dbReference type="GO" id="GO:0005886">
    <property type="term" value="C:plasma membrane"/>
    <property type="evidence" value="ECO:0007669"/>
    <property type="project" value="UniProtKB-SubCell"/>
</dbReference>
<keyword evidence="18" id="KW-0460">Magnesium</keyword>
<reference evidence="20 21" key="1">
    <citation type="submission" date="2020-08" db="EMBL/GenBank/DDBJ databases">
        <title>Genomic Encyclopedia of Type Strains, Phase IV (KMG-IV): sequencing the most valuable type-strain genomes for metagenomic binning, comparative biology and taxonomic classification.</title>
        <authorList>
            <person name="Goeker M."/>
        </authorList>
    </citation>
    <scope>NUCLEOTIDE SEQUENCE [LARGE SCALE GENOMIC DNA]</scope>
    <source>
        <strain evidence="20 21">DSM 11805</strain>
    </source>
</reference>
<keyword evidence="3" id="KW-1003">Cell membrane</keyword>
<feature type="binding site" evidence="18">
    <location>
        <position position="79"/>
    </location>
    <ligand>
        <name>a divalent metal cation</name>
        <dbReference type="ChEBI" id="CHEBI:60240"/>
    </ligand>
</feature>
<feature type="binding site" evidence="17">
    <location>
        <begin position="97"/>
        <end position="98"/>
    </location>
    <ligand>
        <name>ATP</name>
        <dbReference type="ChEBI" id="CHEBI:30616"/>
    </ligand>
</feature>
<feature type="binding site" evidence="17">
    <location>
        <position position="79"/>
    </location>
    <ligand>
        <name>ATP</name>
        <dbReference type="ChEBI" id="CHEBI:30616"/>
    </ligand>
</feature>
<dbReference type="RefSeq" id="WP_184244386.1">
    <property type="nucleotide sequence ID" value="NZ_BAAACU010000022.1"/>
</dbReference>
<evidence type="ECO:0000313" key="21">
    <source>
        <dbReference type="Proteomes" id="UP000572212"/>
    </source>
</evidence>
<evidence type="ECO:0000256" key="12">
    <source>
        <dbReference type="ARBA" id="ARBA00023136"/>
    </source>
</evidence>
<evidence type="ECO:0000256" key="9">
    <source>
        <dbReference type="ARBA" id="ARBA00022840"/>
    </source>
</evidence>
<evidence type="ECO:0000256" key="6">
    <source>
        <dbReference type="ARBA" id="ARBA00022692"/>
    </source>
</evidence>
<keyword evidence="12 19" id="KW-0472">Membrane</keyword>
<dbReference type="EMBL" id="JACHON010000001">
    <property type="protein sequence ID" value="MBB6511820.1"/>
    <property type="molecule type" value="Genomic_DNA"/>
</dbReference>
<feature type="active site" description="Proton acceptor" evidence="15">
    <location>
        <position position="72"/>
    </location>
</feature>
<evidence type="ECO:0000256" key="15">
    <source>
        <dbReference type="PIRSR" id="PIRSR600829-1"/>
    </source>
</evidence>
<dbReference type="GO" id="GO:0008654">
    <property type="term" value="P:phospholipid biosynthetic process"/>
    <property type="evidence" value="ECO:0007669"/>
    <property type="project" value="UniProtKB-KW"/>
</dbReference>
<dbReference type="InterPro" id="IPR000829">
    <property type="entry name" value="DAGK"/>
</dbReference>
<evidence type="ECO:0000256" key="8">
    <source>
        <dbReference type="ARBA" id="ARBA00022777"/>
    </source>
</evidence>
<evidence type="ECO:0000256" key="7">
    <source>
        <dbReference type="ARBA" id="ARBA00022741"/>
    </source>
</evidence>
<dbReference type="Gene3D" id="1.10.287.3610">
    <property type="match status" value="1"/>
</dbReference>
<name>A0A841RCZ2_9BACI</name>
<feature type="binding site" evidence="16">
    <location>
        <position position="72"/>
    </location>
    <ligand>
        <name>substrate</name>
    </ligand>
</feature>
<evidence type="ECO:0000256" key="3">
    <source>
        <dbReference type="ARBA" id="ARBA00022475"/>
    </source>
</evidence>
<keyword evidence="8 20" id="KW-0418">Kinase</keyword>
<dbReference type="GO" id="GO:0016301">
    <property type="term" value="F:kinase activity"/>
    <property type="evidence" value="ECO:0007669"/>
    <property type="project" value="UniProtKB-KW"/>
</dbReference>
<dbReference type="InterPro" id="IPR033717">
    <property type="entry name" value="UDPK"/>
</dbReference>
<evidence type="ECO:0000256" key="17">
    <source>
        <dbReference type="PIRSR" id="PIRSR600829-3"/>
    </source>
</evidence>
<dbReference type="Proteomes" id="UP000572212">
    <property type="component" value="Unassembled WGS sequence"/>
</dbReference>
<proteinExistence type="inferred from homology"/>
<evidence type="ECO:0000313" key="20">
    <source>
        <dbReference type="EMBL" id="MBB6511820.1"/>
    </source>
</evidence>
<dbReference type="Pfam" id="PF01219">
    <property type="entry name" value="DAGK_prokar"/>
    <property type="match status" value="1"/>
</dbReference>
<evidence type="ECO:0000256" key="13">
    <source>
        <dbReference type="ARBA" id="ARBA00023209"/>
    </source>
</evidence>
<protein>
    <submittedName>
        <fullName evidence="20">Diacylglycerol kinase</fullName>
    </submittedName>
</protein>
<evidence type="ECO:0000256" key="5">
    <source>
        <dbReference type="ARBA" id="ARBA00022679"/>
    </source>
</evidence>
<keyword evidence="4" id="KW-0444">Lipid biosynthesis</keyword>
<comment type="cofactor">
    <cofactor evidence="18">
        <name>Mg(2+)</name>
        <dbReference type="ChEBI" id="CHEBI:18420"/>
    </cofactor>
    <text evidence="18">Mn(2+), Zn(2+), Cd(2+) and Co(2+) support activity to lesser extents.</text>
</comment>
<evidence type="ECO:0000256" key="16">
    <source>
        <dbReference type="PIRSR" id="PIRSR600829-2"/>
    </source>
</evidence>
<keyword evidence="21" id="KW-1185">Reference proteome</keyword>
<keyword evidence="10 19" id="KW-1133">Transmembrane helix</keyword>
<comment type="subcellular location">
    <subcellularLocation>
        <location evidence="1">Cell membrane</location>
        <topology evidence="1">Multi-pass membrane protein</topology>
    </subcellularLocation>
</comment>
<evidence type="ECO:0000256" key="1">
    <source>
        <dbReference type="ARBA" id="ARBA00004651"/>
    </source>
</evidence>
<organism evidence="20 21">
    <name type="scientific">Gracilibacillus halotolerans</name>
    <dbReference type="NCBI Taxonomy" id="74386"/>
    <lineage>
        <taxon>Bacteria</taxon>
        <taxon>Bacillati</taxon>
        <taxon>Bacillota</taxon>
        <taxon>Bacilli</taxon>
        <taxon>Bacillales</taxon>
        <taxon>Bacillaceae</taxon>
        <taxon>Gracilibacillus</taxon>
    </lineage>
</organism>
<dbReference type="CDD" id="cd14265">
    <property type="entry name" value="UDPK_IM_like"/>
    <property type="match status" value="1"/>
</dbReference>
<evidence type="ECO:0000256" key="14">
    <source>
        <dbReference type="ARBA" id="ARBA00023264"/>
    </source>
</evidence>
<sequence length="128" mass="14233">MNSGSKGRKKRWYDIGLRYALNGLIESIKTERNMKVHITATVIAIILAFVLKLSVMEWMILLLTIAMVIGMELVNTALEHALDYVAPERSSEIKIAKDIAASSVLLLSIVAFVIGLLLFLPKFIAFLT</sequence>
<feature type="binding site" evidence="17">
    <location>
        <position position="31"/>
    </location>
    <ligand>
        <name>ATP</name>
        <dbReference type="ChEBI" id="CHEBI:30616"/>
    </ligand>
</feature>
<evidence type="ECO:0000256" key="19">
    <source>
        <dbReference type="SAM" id="Phobius"/>
    </source>
</evidence>
<evidence type="ECO:0000256" key="10">
    <source>
        <dbReference type="ARBA" id="ARBA00022989"/>
    </source>
</evidence>
<evidence type="ECO:0000256" key="11">
    <source>
        <dbReference type="ARBA" id="ARBA00023098"/>
    </source>
</evidence>
<feature type="transmembrane region" description="Helical" evidence="19">
    <location>
        <begin position="99"/>
        <end position="120"/>
    </location>
</feature>
<keyword evidence="13" id="KW-0594">Phospholipid biosynthesis</keyword>
<dbReference type="GO" id="GO:0046872">
    <property type="term" value="F:metal ion binding"/>
    <property type="evidence" value="ECO:0007669"/>
    <property type="project" value="UniProtKB-KW"/>
</dbReference>
<dbReference type="GO" id="GO:0005524">
    <property type="term" value="F:ATP binding"/>
    <property type="evidence" value="ECO:0007669"/>
    <property type="project" value="UniProtKB-KW"/>
</dbReference>
<keyword evidence="18" id="KW-0479">Metal-binding</keyword>